<sequence length="237" mass="26712">MIEILRGVVGSHAYGMAHKGSDIDTAAIHVQPTLALVGLDMGERPDETFTTKSPDTLSRELRSYLFLALKNNPAAMDLVWLTDYVTLTDWGAELVGLRETFLSQRIRDSYLKYAHSQFEKLQKSGRFTNVPVNRMEKNARHMLRLVQQATGIWVTGKLHVEVDNPAGIRERAHHIVTDPKGPDYALRHLAAVESYFDDTPTALPEHPDPAPAADFLRRVRSAYMKEGQWDHSLTPAR</sequence>
<dbReference type="PANTHER" id="PTHR34817">
    <property type="entry name" value="NUCLEOTIDYLTRANSFERASE"/>
    <property type="match status" value="1"/>
</dbReference>
<organism evidence="1 2">
    <name type="scientific">Gordonia phage VanLee</name>
    <dbReference type="NCBI Taxonomy" id="2845816"/>
    <lineage>
        <taxon>Viruses</taxon>
        <taxon>Duplodnaviria</taxon>
        <taxon>Heunggongvirae</taxon>
        <taxon>Uroviricota</taxon>
        <taxon>Caudoviricetes</taxon>
        <taxon>Kruegerviridae</taxon>
        <taxon>Vanleevirus</taxon>
        <taxon>Vanleevirus vanlee</taxon>
    </lineage>
</organism>
<keyword evidence="2" id="KW-1185">Reference proteome</keyword>
<dbReference type="GeneID" id="80020522"/>
<dbReference type="InterPro" id="IPR018775">
    <property type="entry name" value="RlaP"/>
</dbReference>
<dbReference type="KEGG" id="vg:80020522"/>
<dbReference type="RefSeq" id="YP_010755851.1">
    <property type="nucleotide sequence ID" value="NC_073474.1"/>
</dbReference>
<dbReference type="Pfam" id="PF10127">
    <property type="entry name" value="RlaP"/>
    <property type="match status" value="1"/>
</dbReference>
<proteinExistence type="predicted"/>
<name>A0A8F2D9J2_9CAUD</name>
<evidence type="ECO:0000313" key="2">
    <source>
        <dbReference type="Proteomes" id="UP000683422"/>
    </source>
</evidence>
<evidence type="ECO:0000313" key="1">
    <source>
        <dbReference type="EMBL" id="QWS68227.1"/>
    </source>
</evidence>
<dbReference type="EMBL" id="MZ028627">
    <property type="protein sequence ID" value="QWS68227.1"/>
    <property type="molecule type" value="Genomic_DNA"/>
</dbReference>
<dbReference type="Proteomes" id="UP000683422">
    <property type="component" value="Segment"/>
</dbReference>
<gene>
    <name evidence="1" type="primary">110</name>
    <name evidence="1" type="ORF">SEA_VANLEE_110</name>
</gene>
<accession>A0A8F2D9J2</accession>
<reference evidence="1" key="1">
    <citation type="submission" date="2021-04" db="EMBL/GenBank/DDBJ databases">
        <authorList>
            <person name="Barnhill K.B."/>
            <person name="Biggs A.M."/>
            <person name="Bland J."/>
            <person name="Choudhary H.M."/>
            <person name="Crogan R.E."/>
            <person name="Finocchiaro A.B."/>
            <person name="Franco V."/>
            <person name="Fuller T.A."/>
            <person name="Hanwacker C.G."/>
            <person name="Howard Z.E."/>
            <person name="Iqbal M."/>
            <person name="Mathew A.M."/>
            <person name="Miller S."/>
            <person name="Padhye S."/>
            <person name="Rainey E."/>
            <person name="Rodriguez A."/>
            <person name="Stewart E."/>
            <person name="Otero L.A."/>
            <person name="Chase M.A."/>
            <person name="Pollenz R.S."/>
            <person name="Garlena R.A."/>
            <person name="Russell D.A."/>
            <person name="Jacobs-Sera D."/>
            <person name="Hatfull G.F."/>
        </authorList>
    </citation>
    <scope>NUCLEOTIDE SEQUENCE</scope>
</reference>
<dbReference type="PANTHER" id="PTHR34817:SF1">
    <property type="entry name" value="NUCLEOTIDYLTRANSFERASE"/>
    <property type="match status" value="1"/>
</dbReference>
<protein>
    <submittedName>
        <fullName evidence="1">Nucleotidyltransferase</fullName>
    </submittedName>
</protein>